<keyword evidence="3" id="KW-1185">Reference proteome</keyword>
<evidence type="ECO:0000313" key="3">
    <source>
        <dbReference type="Proteomes" id="UP000076798"/>
    </source>
</evidence>
<proteinExistence type="predicted"/>
<feature type="region of interest" description="Disordered" evidence="1">
    <location>
        <begin position="222"/>
        <end position="316"/>
    </location>
</feature>
<feature type="compositionally biased region" description="Low complexity" evidence="1">
    <location>
        <begin position="452"/>
        <end position="491"/>
    </location>
</feature>
<feature type="compositionally biased region" description="Pro residues" evidence="1">
    <location>
        <begin position="404"/>
        <end position="413"/>
    </location>
</feature>
<feature type="compositionally biased region" description="Low complexity" evidence="1">
    <location>
        <begin position="414"/>
        <end position="425"/>
    </location>
</feature>
<sequence length="529" mass="56050">MAMEERVYSPLSSSSFELKSPKPKRRSIISIPLSIPSLPLNRRTAATGGGQWTVTPPRSRSATPTPASYARPSSPSFENIISSERDYTTRPKTPLGAFGSMMSAMTPSFKRTPLHNHTHTIHTTDRPLHHQHSISKDSESSSSSESEYKPSSSLGHGHGYTSHPLTFSPKHKPAPVTATPTPTSHTNANTNTPSPKSRAQMLQSSKKLERVLGVTVAPSLLTRTSTQGQEGSFTAPSSFEGSPLSAGGMRIRRKGSKKVRRPLSAGDGMGMGMGVNPSFTFGSSTGGASPISPVGGGGGTKVKRRASKGHQSTSTSMRMMGMSIGRRASVPSLAAFLSLGPSSSLGPSPLNATKEDRDREEGRRSFSERIGLGTKSVPSSPSPLRHAQDQSQDQMSLPKVSFHPAPPLPPLPSSHPSVPTTTSDTLAPPRSPGMRSSFERGSTSERHRRAYSTSSISSSSTGTNSTLHAHAPPSPSPHSLSHIRQSSYTSSRSHRSLDYSASPSSHDKRYSAASGGSGGTVTVYRVTVK</sequence>
<feature type="compositionally biased region" description="Low complexity" evidence="1">
    <location>
        <begin position="340"/>
        <end position="350"/>
    </location>
</feature>
<feature type="compositionally biased region" description="Low complexity" evidence="1">
    <location>
        <begin position="55"/>
        <end position="68"/>
    </location>
</feature>
<feature type="compositionally biased region" description="Low complexity" evidence="1">
    <location>
        <begin position="174"/>
        <end position="195"/>
    </location>
</feature>
<name>A0A166F3B7_9AGAM</name>
<feature type="region of interest" description="Disordered" evidence="1">
    <location>
        <begin position="340"/>
        <end position="529"/>
    </location>
</feature>
<feature type="compositionally biased region" description="Basic residues" evidence="1">
    <location>
        <begin position="250"/>
        <end position="261"/>
    </location>
</feature>
<dbReference type="EMBL" id="KV428035">
    <property type="protein sequence ID" value="KZT40236.1"/>
    <property type="molecule type" value="Genomic_DNA"/>
</dbReference>
<organism evidence="2 3">
    <name type="scientific">Sistotremastrum suecicum HHB10207 ss-3</name>
    <dbReference type="NCBI Taxonomy" id="1314776"/>
    <lineage>
        <taxon>Eukaryota</taxon>
        <taxon>Fungi</taxon>
        <taxon>Dikarya</taxon>
        <taxon>Basidiomycota</taxon>
        <taxon>Agaricomycotina</taxon>
        <taxon>Agaricomycetes</taxon>
        <taxon>Sistotremastrales</taxon>
        <taxon>Sistotremastraceae</taxon>
        <taxon>Sistotremastrum</taxon>
    </lineage>
</organism>
<feature type="compositionally biased region" description="Low complexity" evidence="1">
    <location>
        <begin position="140"/>
        <end position="153"/>
    </location>
</feature>
<protein>
    <submittedName>
        <fullName evidence="2">Uncharacterized protein</fullName>
    </submittedName>
</protein>
<reference evidence="2 3" key="1">
    <citation type="journal article" date="2016" name="Mol. Biol. Evol.">
        <title>Comparative Genomics of Early-Diverging Mushroom-Forming Fungi Provides Insights into the Origins of Lignocellulose Decay Capabilities.</title>
        <authorList>
            <person name="Nagy L.G."/>
            <person name="Riley R."/>
            <person name="Tritt A."/>
            <person name="Adam C."/>
            <person name="Daum C."/>
            <person name="Floudas D."/>
            <person name="Sun H."/>
            <person name="Yadav J.S."/>
            <person name="Pangilinan J."/>
            <person name="Larsson K.H."/>
            <person name="Matsuura K."/>
            <person name="Barry K."/>
            <person name="Labutti K."/>
            <person name="Kuo R."/>
            <person name="Ohm R.A."/>
            <person name="Bhattacharya S.S."/>
            <person name="Shirouzu T."/>
            <person name="Yoshinaga Y."/>
            <person name="Martin F.M."/>
            <person name="Grigoriev I.V."/>
            <person name="Hibbett D.S."/>
        </authorList>
    </citation>
    <scope>NUCLEOTIDE SEQUENCE [LARGE SCALE GENOMIC DNA]</scope>
    <source>
        <strain evidence="2 3">HHB10207 ss-3</strain>
    </source>
</reference>
<feature type="compositionally biased region" description="Low complexity" evidence="1">
    <location>
        <begin position="9"/>
        <end position="18"/>
    </location>
</feature>
<feature type="compositionally biased region" description="Polar residues" evidence="1">
    <location>
        <begin position="222"/>
        <end position="240"/>
    </location>
</feature>
<evidence type="ECO:0000256" key="1">
    <source>
        <dbReference type="SAM" id="MobiDB-lite"/>
    </source>
</evidence>
<feature type="region of interest" description="Disordered" evidence="1">
    <location>
        <begin position="1"/>
        <end position="25"/>
    </location>
</feature>
<dbReference type="AlphaFoldDB" id="A0A166F3B7"/>
<evidence type="ECO:0000313" key="2">
    <source>
        <dbReference type="EMBL" id="KZT40236.1"/>
    </source>
</evidence>
<accession>A0A166F3B7</accession>
<feature type="compositionally biased region" description="Polar residues" evidence="1">
    <location>
        <begin position="71"/>
        <end position="82"/>
    </location>
</feature>
<feature type="compositionally biased region" description="Basic and acidic residues" evidence="1">
    <location>
        <begin position="353"/>
        <end position="367"/>
    </location>
</feature>
<feature type="compositionally biased region" description="Basic and acidic residues" evidence="1">
    <location>
        <begin position="122"/>
        <end position="139"/>
    </location>
</feature>
<gene>
    <name evidence="2" type="ORF">SISSUDRAFT_530439</name>
</gene>
<feature type="compositionally biased region" description="Low complexity" evidence="1">
    <location>
        <begin position="278"/>
        <end position="293"/>
    </location>
</feature>
<feature type="region of interest" description="Disordered" evidence="1">
    <location>
        <begin position="41"/>
        <end position="204"/>
    </location>
</feature>
<feature type="compositionally biased region" description="Low complexity" evidence="1">
    <location>
        <begin position="520"/>
        <end position="529"/>
    </location>
</feature>
<dbReference type="Proteomes" id="UP000076798">
    <property type="component" value="Unassembled WGS sequence"/>
</dbReference>